<feature type="compositionally biased region" description="Polar residues" evidence="1">
    <location>
        <begin position="736"/>
        <end position="746"/>
    </location>
</feature>
<feature type="region of interest" description="Disordered" evidence="1">
    <location>
        <begin position="647"/>
        <end position="766"/>
    </location>
</feature>
<dbReference type="Proteomes" id="UP001215151">
    <property type="component" value="Unassembled WGS sequence"/>
</dbReference>
<reference evidence="3" key="1">
    <citation type="submission" date="2022-11" db="EMBL/GenBank/DDBJ databases">
        <title>Genome Sequence of Cubamyces cubensis.</title>
        <authorList>
            <person name="Buettner E."/>
        </authorList>
    </citation>
    <scope>NUCLEOTIDE SEQUENCE</scope>
    <source>
        <strain evidence="3">MPL-01</strain>
    </source>
</reference>
<dbReference type="Gene3D" id="1.10.510.10">
    <property type="entry name" value="Transferase(Phosphotransferase) domain 1"/>
    <property type="match status" value="1"/>
</dbReference>
<evidence type="ECO:0000313" key="4">
    <source>
        <dbReference type="Proteomes" id="UP001215151"/>
    </source>
</evidence>
<dbReference type="PANTHER" id="PTHR38248:SF2">
    <property type="entry name" value="FUNK1 11"/>
    <property type="match status" value="1"/>
</dbReference>
<dbReference type="InterPro" id="IPR011009">
    <property type="entry name" value="Kinase-like_dom_sf"/>
</dbReference>
<comment type="caution">
    <text evidence="3">The sequence shown here is derived from an EMBL/GenBank/DDBJ whole genome shotgun (WGS) entry which is preliminary data.</text>
</comment>
<feature type="domain" description="Fungal-type protein kinase" evidence="2">
    <location>
        <begin position="159"/>
        <end position="529"/>
    </location>
</feature>
<name>A0AAD7X7F3_9APHY</name>
<proteinExistence type="predicted"/>
<dbReference type="Pfam" id="PF17667">
    <property type="entry name" value="Pkinase_fungal"/>
    <property type="match status" value="1"/>
</dbReference>
<dbReference type="AlphaFoldDB" id="A0AAD7X7F3"/>
<keyword evidence="4" id="KW-1185">Reference proteome</keyword>
<sequence length="766" mass="87285">MERFLPAVTADRHDRLSSTNAFKHVPMRADNAARIYEPLFAALSKRTKFKSRCPDYVFDKTIDRSLRRSRLGYAKPHICCFPSQHLRKIQQASRLSRIELGYAELFIQVTSDPEADPFIDPSPDLGSDPLDGLDAHGFLRQFPDDNLYTETERSFGLHVAYVTEIFARQHRLFVFTVAMAGSFARFFRWDRSGCIVTQAFDIREQPDTFAEFFWRYSRLSDPERGHDWTVQRASPEQERLFRDTVKEYLGLQLEVTGEELDVALVTHYQPGHAAVVRVDTQESPPDDEEPHFFIVSRPVVTPLHLDGRSTRGYWAVNAKTKQVVFLKDTWRSYPTKEREGDTLRRLNELGVRNVPLLGVHGDVYHCIIGYRSAAMGIVQETKTDQFSAEPWVSRINESKTSVSKRRHYRLVTQTVGSSLSSVRGTEELLYATYDILLAMKDALAKDSRIHRDLSVGNIILVKEPGRAIRRGYLIDWDASERVNDKGESLHAGRAGTWAFMSIRMLDMGGDRKKHTFKDDMEALLYVVFYCALFYLSHELSMWDLTRLNGDFFDRIEEFQGTYGGHGKEANALNRGHIDGVQFRSAGLKEWLETVMNYHAPPPGEQEKYKDMWDSDRLEAYWSHFLQTHTLERDDRCVHRVSRAAHFHAGSDSLGSNPSPSPRTPSSPKRDLDEVDSGNSKDRSAKRRRGRGVESTSPSLGAPEAEAYANALVCTPSHTTSRRSQRLRDRQERLQQAAASGSVTTYQAPAAASGHAGTRLPRKRSRK</sequence>
<gene>
    <name evidence="3" type="ORF">ONZ51_g9295</name>
</gene>
<dbReference type="EMBL" id="JAPEVG010000311">
    <property type="protein sequence ID" value="KAJ8468979.1"/>
    <property type="molecule type" value="Genomic_DNA"/>
</dbReference>
<evidence type="ECO:0000256" key="1">
    <source>
        <dbReference type="SAM" id="MobiDB-lite"/>
    </source>
</evidence>
<evidence type="ECO:0000313" key="3">
    <source>
        <dbReference type="EMBL" id="KAJ8468979.1"/>
    </source>
</evidence>
<evidence type="ECO:0000259" key="2">
    <source>
        <dbReference type="Pfam" id="PF17667"/>
    </source>
</evidence>
<protein>
    <recommendedName>
        <fullName evidence="2">Fungal-type protein kinase domain-containing protein</fullName>
    </recommendedName>
</protein>
<dbReference type="InterPro" id="IPR040976">
    <property type="entry name" value="Pkinase_fungal"/>
</dbReference>
<dbReference type="SUPFAM" id="SSF56112">
    <property type="entry name" value="Protein kinase-like (PK-like)"/>
    <property type="match status" value="1"/>
</dbReference>
<dbReference type="PANTHER" id="PTHR38248">
    <property type="entry name" value="FUNK1 6"/>
    <property type="match status" value="1"/>
</dbReference>
<accession>A0AAD7X7F3</accession>
<organism evidence="3 4">
    <name type="scientific">Trametes cubensis</name>
    <dbReference type="NCBI Taxonomy" id="1111947"/>
    <lineage>
        <taxon>Eukaryota</taxon>
        <taxon>Fungi</taxon>
        <taxon>Dikarya</taxon>
        <taxon>Basidiomycota</taxon>
        <taxon>Agaricomycotina</taxon>
        <taxon>Agaricomycetes</taxon>
        <taxon>Polyporales</taxon>
        <taxon>Polyporaceae</taxon>
        <taxon>Trametes</taxon>
    </lineage>
</organism>